<dbReference type="Proteomes" id="UP000541444">
    <property type="component" value="Unassembled WGS sequence"/>
</dbReference>
<evidence type="ECO:0000256" key="3">
    <source>
        <dbReference type="SAM" id="Phobius"/>
    </source>
</evidence>
<dbReference type="InterPro" id="IPR051504">
    <property type="entry name" value="Plant_metabolite_acyltrans"/>
</dbReference>
<keyword evidence="3" id="KW-0812">Transmembrane</keyword>
<evidence type="ECO:0000313" key="4">
    <source>
        <dbReference type="EMBL" id="KAF6173546.1"/>
    </source>
</evidence>
<gene>
    <name evidence="4" type="ORF">GIB67_042676</name>
</gene>
<feature type="transmembrane region" description="Helical" evidence="3">
    <location>
        <begin position="21"/>
        <end position="40"/>
    </location>
</feature>
<protein>
    <submittedName>
        <fullName evidence="4">Uncharacterized protein</fullName>
    </submittedName>
</protein>
<dbReference type="Gene3D" id="3.30.559.10">
    <property type="entry name" value="Chloramphenicol acetyltransferase-like domain"/>
    <property type="match status" value="1"/>
</dbReference>
<keyword evidence="3" id="KW-0472">Membrane</keyword>
<dbReference type="PROSITE" id="PS51257">
    <property type="entry name" value="PROKAR_LIPOPROTEIN"/>
    <property type="match status" value="1"/>
</dbReference>
<proteinExistence type="predicted"/>
<dbReference type="InterPro" id="IPR023213">
    <property type="entry name" value="CAT-like_dom_sf"/>
</dbReference>
<dbReference type="PANTHER" id="PTHR31625">
    <property type="match status" value="1"/>
</dbReference>
<sequence>MQRKNIKVPQVEYLRRPGIRVVTLLLATTGCDGGAIFLLTTHRQDLVELSPYRGCFNSATKSDLIGEDGIIVATERIHTAAGSPNLKAYDTNFGWGNPKKVKIASISDTGAISLAERSDGEVEVEVGLALKESEMDDFASIFADTIKSLP</sequence>
<reference evidence="4 5" key="1">
    <citation type="journal article" date="2020" name="IScience">
        <title>Genome Sequencing of the Endangered Kingdonia uniflora (Circaeasteraceae, Ranunculales) Reveals Potential Mechanisms of Evolutionary Specialization.</title>
        <authorList>
            <person name="Sun Y."/>
            <person name="Deng T."/>
            <person name="Zhang A."/>
            <person name="Moore M.J."/>
            <person name="Landis J.B."/>
            <person name="Lin N."/>
            <person name="Zhang H."/>
            <person name="Zhang X."/>
            <person name="Huang J."/>
            <person name="Zhang X."/>
            <person name="Sun H."/>
            <person name="Wang H."/>
        </authorList>
    </citation>
    <scope>NUCLEOTIDE SEQUENCE [LARGE SCALE GENOMIC DNA]</scope>
    <source>
        <strain evidence="4">TB1705</strain>
        <tissue evidence="4">Leaf</tissue>
    </source>
</reference>
<organism evidence="4 5">
    <name type="scientific">Kingdonia uniflora</name>
    <dbReference type="NCBI Taxonomy" id="39325"/>
    <lineage>
        <taxon>Eukaryota</taxon>
        <taxon>Viridiplantae</taxon>
        <taxon>Streptophyta</taxon>
        <taxon>Embryophyta</taxon>
        <taxon>Tracheophyta</taxon>
        <taxon>Spermatophyta</taxon>
        <taxon>Magnoliopsida</taxon>
        <taxon>Ranunculales</taxon>
        <taxon>Circaeasteraceae</taxon>
        <taxon>Kingdonia</taxon>
    </lineage>
</organism>
<keyword evidence="3" id="KW-1133">Transmembrane helix</keyword>
<keyword evidence="1" id="KW-0808">Transferase</keyword>
<dbReference type="AlphaFoldDB" id="A0A7J7P270"/>
<accession>A0A7J7P270</accession>
<comment type="caution">
    <text evidence="4">The sequence shown here is derived from an EMBL/GenBank/DDBJ whole genome shotgun (WGS) entry which is preliminary data.</text>
</comment>
<dbReference type="OrthoDB" id="1862401at2759"/>
<name>A0A7J7P270_9MAGN</name>
<keyword evidence="2" id="KW-0012">Acyltransferase</keyword>
<evidence type="ECO:0000256" key="2">
    <source>
        <dbReference type="ARBA" id="ARBA00023315"/>
    </source>
</evidence>
<dbReference type="EMBL" id="JACGCM010000338">
    <property type="protein sequence ID" value="KAF6173546.1"/>
    <property type="molecule type" value="Genomic_DNA"/>
</dbReference>
<evidence type="ECO:0000313" key="5">
    <source>
        <dbReference type="Proteomes" id="UP000541444"/>
    </source>
</evidence>
<keyword evidence="5" id="KW-1185">Reference proteome</keyword>
<evidence type="ECO:0000256" key="1">
    <source>
        <dbReference type="ARBA" id="ARBA00022679"/>
    </source>
</evidence>
<dbReference type="GO" id="GO:0016747">
    <property type="term" value="F:acyltransferase activity, transferring groups other than amino-acyl groups"/>
    <property type="evidence" value="ECO:0007669"/>
    <property type="project" value="UniProtKB-ARBA"/>
</dbReference>